<name>T1JRW0_TETUR</name>
<protein>
    <recommendedName>
        <fullName evidence="2">Laminin G domain-containing protein</fullName>
    </recommendedName>
</protein>
<dbReference type="PANTHER" id="PTHR15036">
    <property type="entry name" value="PIKACHURIN-LIKE PROTEIN"/>
    <property type="match status" value="1"/>
</dbReference>
<organism evidence="3 4">
    <name type="scientific">Tetranychus urticae</name>
    <name type="common">Two-spotted spider mite</name>
    <dbReference type="NCBI Taxonomy" id="32264"/>
    <lineage>
        <taxon>Eukaryota</taxon>
        <taxon>Metazoa</taxon>
        <taxon>Ecdysozoa</taxon>
        <taxon>Arthropoda</taxon>
        <taxon>Chelicerata</taxon>
        <taxon>Arachnida</taxon>
        <taxon>Acari</taxon>
        <taxon>Acariformes</taxon>
        <taxon>Trombidiformes</taxon>
        <taxon>Prostigmata</taxon>
        <taxon>Eleutherengona</taxon>
        <taxon>Raphignathae</taxon>
        <taxon>Tetranychoidea</taxon>
        <taxon>Tetranychidae</taxon>
        <taxon>Tetranychus</taxon>
    </lineage>
</organism>
<evidence type="ECO:0000259" key="2">
    <source>
        <dbReference type="PROSITE" id="PS50025"/>
    </source>
</evidence>
<dbReference type="InterPro" id="IPR001791">
    <property type="entry name" value="Laminin_G"/>
</dbReference>
<dbReference type="InterPro" id="IPR013320">
    <property type="entry name" value="ConA-like_dom_sf"/>
</dbReference>
<dbReference type="InterPro" id="IPR050372">
    <property type="entry name" value="Neurexin-related_CASP"/>
</dbReference>
<evidence type="ECO:0000313" key="4">
    <source>
        <dbReference type="Proteomes" id="UP000015104"/>
    </source>
</evidence>
<dbReference type="eggNOG" id="KOG1836">
    <property type="taxonomic scope" value="Eukaryota"/>
</dbReference>
<dbReference type="HOGENOM" id="CLU_450816_0_0_1"/>
<dbReference type="Gene3D" id="2.60.120.200">
    <property type="match status" value="1"/>
</dbReference>
<dbReference type="EnsemblMetazoa" id="tetur01g08340.1">
    <property type="protein sequence ID" value="tetur01g08340.1"/>
    <property type="gene ID" value="tetur01g08340"/>
</dbReference>
<proteinExistence type="predicted"/>
<feature type="domain" description="Laminin G" evidence="2">
    <location>
        <begin position="429"/>
        <end position="601"/>
    </location>
</feature>
<dbReference type="STRING" id="32264.T1JRW0"/>
<dbReference type="SMART" id="SM00282">
    <property type="entry name" value="LamG"/>
    <property type="match status" value="1"/>
</dbReference>
<dbReference type="CDD" id="cd00110">
    <property type="entry name" value="LamG"/>
    <property type="match status" value="1"/>
</dbReference>
<evidence type="ECO:0000313" key="3">
    <source>
        <dbReference type="EnsemblMetazoa" id="tetur01g08340.1"/>
    </source>
</evidence>
<comment type="caution">
    <text evidence="1">Lacks conserved residue(s) required for the propagation of feature annotation.</text>
</comment>
<dbReference type="Proteomes" id="UP000015104">
    <property type="component" value="Unassembled WGS sequence"/>
</dbReference>
<reference evidence="3" key="2">
    <citation type="submission" date="2015-06" db="UniProtKB">
        <authorList>
            <consortium name="EnsemblMetazoa"/>
        </authorList>
    </citation>
    <scope>IDENTIFICATION</scope>
</reference>
<evidence type="ECO:0000256" key="1">
    <source>
        <dbReference type="PROSITE-ProRule" id="PRU00122"/>
    </source>
</evidence>
<dbReference type="SUPFAM" id="SSF49899">
    <property type="entry name" value="Concanavalin A-like lectins/glucanases"/>
    <property type="match status" value="2"/>
</dbReference>
<dbReference type="PROSITE" id="PS50025">
    <property type="entry name" value="LAM_G_DOMAIN"/>
    <property type="match status" value="1"/>
</dbReference>
<dbReference type="EMBL" id="CAEY01000456">
    <property type="status" value="NOT_ANNOTATED_CDS"/>
    <property type="molecule type" value="Genomic_DNA"/>
</dbReference>
<dbReference type="Pfam" id="PF02210">
    <property type="entry name" value="Laminin_G_2"/>
    <property type="match status" value="1"/>
</dbReference>
<sequence length="606" mass="68858">MEEDAHWYRIEAERIFSIHLQETKFTINDGTTATLKLVQPKWNDCIWDMEVTLSKINIDDIFHFPYALASLIRKEFNLRESLKHRHFILTNGLTLIGGLTGELEFNLTMDPFVGRVNTSEVIAINMINSLSELLGLSTTEMNNVRSLQSSIHQTIAYINSISSDISANEPNFWDEMIRRANSWVTVMSNIDLTSKLADSIVEREQSVTTKFASQTNKPIERTEIDAEKAINTIVSQVIDSVVNQGTTSRATELRGTSNQIYREVVQQSLTISERSSELIEVTRFNEESRLLHPGIQLNFHTSWIWDLKLLRVKYKVRDALIFSIVNPDDGDFLAIDMVDRSIRFLWSLGTNGLTIIEYPMKLETSPENMEEDELDGFFVPSGAVAKGFQGCLADLMYDEKHIGLWDFSYTSPTGCKPCSKSALESGEYGVFQFNGKSSYSVLDQIPRYDNRNYQVVMLMRTFDESAIIFFCSDVDTGNYIAIHIVNGRVSFSFRDSPETWLKLVTTDKYNNGEWFRVTAARSETRAILSVDKENIEGEVEAYNSDLGDCKIHFGGVPPNFTTHHWPNLDFKPFLGCMKDVKTDTTPLNLMNGETFGLSTGCKIEIE</sequence>
<dbReference type="GO" id="GO:0016020">
    <property type="term" value="C:membrane"/>
    <property type="evidence" value="ECO:0007669"/>
    <property type="project" value="UniProtKB-SubCell"/>
</dbReference>
<reference evidence="4" key="1">
    <citation type="submission" date="2011-08" db="EMBL/GenBank/DDBJ databases">
        <authorList>
            <person name="Rombauts S."/>
        </authorList>
    </citation>
    <scope>NUCLEOTIDE SEQUENCE</scope>
    <source>
        <strain evidence="4">London</strain>
    </source>
</reference>
<accession>T1JRW0</accession>
<dbReference type="AlphaFoldDB" id="T1JRW0"/>
<dbReference type="PANTHER" id="PTHR15036:SF85">
    <property type="entry name" value="SP2353, ISOFORM A"/>
    <property type="match status" value="1"/>
</dbReference>
<keyword evidence="4" id="KW-1185">Reference proteome</keyword>